<name>A0A285UBB9_9HYPH</name>
<dbReference type="RefSeq" id="WP_097138715.1">
    <property type="nucleotide sequence ID" value="NZ_OBQD01000005.1"/>
</dbReference>
<protein>
    <submittedName>
        <fullName evidence="1">Uncharacterized protein</fullName>
    </submittedName>
</protein>
<organism evidence="1 2">
    <name type="scientific">Rhizobium subbaraonis</name>
    <dbReference type="NCBI Taxonomy" id="908946"/>
    <lineage>
        <taxon>Bacteria</taxon>
        <taxon>Pseudomonadati</taxon>
        <taxon>Pseudomonadota</taxon>
        <taxon>Alphaproteobacteria</taxon>
        <taxon>Hyphomicrobiales</taxon>
        <taxon>Rhizobiaceae</taxon>
        <taxon>Rhizobium/Agrobacterium group</taxon>
        <taxon>Rhizobium</taxon>
    </lineage>
</organism>
<evidence type="ECO:0000313" key="1">
    <source>
        <dbReference type="EMBL" id="SOC38987.1"/>
    </source>
</evidence>
<reference evidence="1 2" key="1">
    <citation type="submission" date="2017-08" db="EMBL/GenBank/DDBJ databases">
        <authorList>
            <person name="de Groot N.N."/>
        </authorList>
    </citation>
    <scope>NUCLEOTIDE SEQUENCE [LARGE SCALE GENOMIC DNA]</scope>
    <source>
        <strain evidence="1 2">JC85</strain>
    </source>
</reference>
<dbReference type="Proteomes" id="UP000219167">
    <property type="component" value="Unassembled WGS sequence"/>
</dbReference>
<accession>A0A285UBB9</accession>
<proteinExistence type="predicted"/>
<evidence type="ECO:0000313" key="2">
    <source>
        <dbReference type="Proteomes" id="UP000219167"/>
    </source>
</evidence>
<dbReference type="OrthoDB" id="8421430at2"/>
<gene>
    <name evidence="1" type="ORF">SAMN05892877_105363</name>
</gene>
<dbReference type="AlphaFoldDB" id="A0A285UBB9"/>
<sequence>MAKRTSFTETETGSSVVVSDPLGALCQALLSSDETEDKVQARRSVSGMAQRPWQQLPVSLRKAVRADVARLREGRISAEEIVAKGYGRVVVDQALRDLGHGGA</sequence>
<keyword evidence="2" id="KW-1185">Reference proteome</keyword>
<dbReference type="EMBL" id="OBQD01000005">
    <property type="protein sequence ID" value="SOC38987.1"/>
    <property type="molecule type" value="Genomic_DNA"/>
</dbReference>